<protein>
    <submittedName>
        <fullName evidence="2">Uncharacterized protein</fullName>
    </submittedName>
</protein>
<evidence type="ECO:0000313" key="2">
    <source>
        <dbReference type="EMBL" id="KAK7902119.1"/>
    </source>
</evidence>
<organism evidence="2 3">
    <name type="scientific">Mugilogobius chulae</name>
    <name type="common">yellowstripe goby</name>
    <dbReference type="NCBI Taxonomy" id="88201"/>
    <lineage>
        <taxon>Eukaryota</taxon>
        <taxon>Metazoa</taxon>
        <taxon>Chordata</taxon>
        <taxon>Craniata</taxon>
        <taxon>Vertebrata</taxon>
        <taxon>Euteleostomi</taxon>
        <taxon>Actinopterygii</taxon>
        <taxon>Neopterygii</taxon>
        <taxon>Teleostei</taxon>
        <taxon>Neoteleostei</taxon>
        <taxon>Acanthomorphata</taxon>
        <taxon>Gobiaria</taxon>
        <taxon>Gobiiformes</taxon>
        <taxon>Gobioidei</taxon>
        <taxon>Gobiidae</taxon>
        <taxon>Gobionellinae</taxon>
        <taxon>Mugilogobius</taxon>
    </lineage>
</organism>
<feature type="compositionally biased region" description="Basic residues" evidence="1">
    <location>
        <begin position="1"/>
        <end position="17"/>
    </location>
</feature>
<gene>
    <name evidence="2" type="ORF">WMY93_018888</name>
</gene>
<sequence>MHSRKEIKREHAKRNKQRLLEQMQSRRFQEWDRDHDSERYEPEWSSQLPFSTLTWTPETTKHQAVARLRAMVKEQFIHQ</sequence>
<evidence type="ECO:0000256" key="1">
    <source>
        <dbReference type="SAM" id="MobiDB-lite"/>
    </source>
</evidence>
<dbReference type="EMBL" id="JBBPFD010000013">
    <property type="protein sequence ID" value="KAK7902119.1"/>
    <property type="molecule type" value="Genomic_DNA"/>
</dbReference>
<reference evidence="3" key="1">
    <citation type="submission" date="2024-04" db="EMBL/GenBank/DDBJ databases">
        <title>Salinicola lusitanus LLJ914,a marine bacterium isolated from the Okinawa Trough.</title>
        <authorList>
            <person name="Li J."/>
        </authorList>
    </citation>
    <scope>NUCLEOTIDE SEQUENCE [LARGE SCALE GENOMIC DNA]</scope>
</reference>
<accession>A0AAW0NPE1</accession>
<feature type="region of interest" description="Disordered" evidence="1">
    <location>
        <begin position="1"/>
        <end position="34"/>
    </location>
</feature>
<dbReference type="Proteomes" id="UP001460270">
    <property type="component" value="Unassembled WGS sequence"/>
</dbReference>
<proteinExistence type="predicted"/>
<dbReference type="AlphaFoldDB" id="A0AAW0NPE1"/>
<keyword evidence="3" id="KW-1185">Reference proteome</keyword>
<comment type="caution">
    <text evidence="2">The sequence shown here is derived from an EMBL/GenBank/DDBJ whole genome shotgun (WGS) entry which is preliminary data.</text>
</comment>
<name>A0AAW0NPE1_9GOBI</name>
<evidence type="ECO:0000313" key="3">
    <source>
        <dbReference type="Proteomes" id="UP001460270"/>
    </source>
</evidence>